<evidence type="ECO:0008006" key="4">
    <source>
        <dbReference type="Google" id="ProtNLM"/>
    </source>
</evidence>
<reference evidence="2" key="1">
    <citation type="submission" date="2022-05" db="EMBL/GenBank/DDBJ databases">
        <title>Sphingomonas sp. strain RP10 Genome sequencing and assembly.</title>
        <authorList>
            <person name="Kim I."/>
        </authorList>
    </citation>
    <scope>NUCLEOTIDE SEQUENCE</scope>
    <source>
        <strain evidence="2">RP10</strain>
    </source>
</reference>
<comment type="caution">
    <text evidence="2">The sequence shown here is derived from an EMBL/GenBank/DDBJ whole genome shotgun (WGS) entry which is preliminary data.</text>
</comment>
<evidence type="ECO:0000256" key="1">
    <source>
        <dbReference type="SAM" id="SignalP"/>
    </source>
</evidence>
<name>A0A9X2HWQ8_9SPHN</name>
<dbReference type="RefSeq" id="WP_254288844.1">
    <property type="nucleotide sequence ID" value="NZ_JAMLDY010000008.1"/>
</dbReference>
<keyword evidence="3" id="KW-1185">Reference proteome</keyword>
<dbReference type="AlphaFoldDB" id="A0A9X2HWQ8"/>
<evidence type="ECO:0000313" key="3">
    <source>
        <dbReference type="Proteomes" id="UP001139486"/>
    </source>
</evidence>
<feature type="chain" id="PRO_5040720618" description="Lipoprotein" evidence="1">
    <location>
        <begin position="20"/>
        <end position="163"/>
    </location>
</feature>
<protein>
    <recommendedName>
        <fullName evidence="4">Lipoprotein</fullName>
    </recommendedName>
</protein>
<dbReference type="Proteomes" id="UP001139486">
    <property type="component" value="Unassembled WGS sequence"/>
</dbReference>
<keyword evidence="1" id="KW-0732">Signal</keyword>
<evidence type="ECO:0000313" key="2">
    <source>
        <dbReference type="EMBL" id="MCP3734824.1"/>
    </source>
</evidence>
<organism evidence="2 3">
    <name type="scientific">Sphingomonas liriopis</name>
    <dbReference type="NCBI Taxonomy" id="2949094"/>
    <lineage>
        <taxon>Bacteria</taxon>
        <taxon>Pseudomonadati</taxon>
        <taxon>Pseudomonadota</taxon>
        <taxon>Alphaproteobacteria</taxon>
        <taxon>Sphingomonadales</taxon>
        <taxon>Sphingomonadaceae</taxon>
        <taxon>Sphingomonas</taxon>
    </lineage>
</organism>
<accession>A0A9X2HWQ8</accession>
<dbReference type="EMBL" id="JAMLDY010000008">
    <property type="protein sequence ID" value="MCP3734824.1"/>
    <property type="molecule type" value="Genomic_DNA"/>
</dbReference>
<gene>
    <name evidence="2" type="ORF">M9979_08065</name>
</gene>
<sequence>MTMPRLLLCAACLVLPLAACDRSDDTPSLTINADGGNVAGALDARSGEVKVNVPGFSGQFKLPKLQIDTADFDLNGVRLYPGSTIEAMDVGSGRNDGVRIRFRSPATPDQVRGWFQERLAKAGFTITRDGRGLTGTTEEDKPFRLELDGDGSDRAKGTIVLGS</sequence>
<feature type="signal peptide" evidence="1">
    <location>
        <begin position="1"/>
        <end position="19"/>
    </location>
</feature>
<proteinExistence type="predicted"/>